<sequence>LLSVSESEQVTIRIFRGLMRSSGGCNPRFDGHLLTVIREVRRENDPPVGQEKGFYLNFFPDVPDPE</sequence>
<keyword evidence="2" id="KW-1185">Reference proteome</keyword>
<gene>
    <name evidence="1" type="ORF">AVEN_254644_1</name>
</gene>
<dbReference type="EMBL" id="BGPR01069225">
    <property type="protein sequence ID" value="GBO42946.1"/>
    <property type="molecule type" value="Genomic_DNA"/>
</dbReference>
<name>A0A4Y2X1F0_ARAVE</name>
<evidence type="ECO:0000313" key="1">
    <source>
        <dbReference type="EMBL" id="GBO42946.1"/>
    </source>
</evidence>
<dbReference type="Proteomes" id="UP000499080">
    <property type="component" value="Unassembled WGS sequence"/>
</dbReference>
<dbReference type="AlphaFoldDB" id="A0A4Y2X1F0"/>
<feature type="non-terminal residue" evidence="1">
    <location>
        <position position="1"/>
    </location>
</feature>
<comment type="caution">
    <text evidence="1">The sequence shown here is derived from an EMBL/GenBank/DDBJ whole genome shotgun (WGS) entry which is preliminary data.</text>
</comment>
<protein>
    <submittedName>
        <fullName evidence="1">Uncharacterized protein</fullName>
    </submittedName>
</protein>
<proteinExistence type="predicted"/>
<evidence type="ECO:0000313" key="2">
    <source>
        <dbReference type="Proteomes" id="UP000499080"/>
    </source>
</evidence>
<organism evidence="1 2">
    <name type="scientific">Araneus ventricosus</name>
    <name type="common">Orbweaver spider</name>
    <name type="synonym">Epeira ventricosa</name>
    <dbReference type="NCBI Taxonomy" id="182803"/>
    <lineage>
        <taxon>Eukaryota</taxon>
        <taxon>Metazoa</taxon>
        <taxon>Ecdysozoa</taxon>
        <taxon>Arthropoda</taxon>
        <taxon>Chelicerata</taxon>
        <taxon>Arachnida</taxon>
        <taxon>Araneae</taxon>
        <taxon>Araneomorphae</taxon>
        <taxon>Entelegynae</taxon>
        <taxon>Araneoidea</taxon>
        <taxon>Araneidae</taxon>
        <taxon>Araneus</taxon>
    </lineage>
</organism>
<reference evidence="1 2" key="1">
    <citation type="journal article" date="2019" name="Sci. Rep.">
        <title>Orb-weaving spider Araneus ventricosus genome elucidates the spidroin gene catalogue.</title>
        <authorList>
            <person name="Kono N."/>
            <person name="Nakamura H."/>
            <person name="Ohtoshi R."/>
            <person name="Moran D.A.P."/>
            <person name="Shinohara A."/>
            <person name="Yoshida Y."/>
            <person name="Fujiwara M."/>
            <person name="Mori M."/>
            <person name="Tomita M."/>
            <person name="Arakawa K."/>
        </authorList>
    </citation>
    <scope>NUCLEOTIDE SEQUENCE [LARGE SCALE GENOMIC DNA]</scope>
</reference>
<accession>A0A4Y2X1F0</accession>